<keyword evidence="1" id="KW-0378">Hydrolase</keyword>
<evidence type="ECO:0000313" key="2">
    <source>
        <dbReference type="Proteomes" id="UP000182108"/>
    </source>
</evidence>
<dbReference type="Pfam" id="PF04307">
    <property type="entry name" value="YdjM"/>
    <property type="match status" value="1"/>
</dbReference>
<reference evidence="2" key="1">
    <citation type="submission" date="2015-08" db="EMBL/GenBank/DDBJ databases">
        <authorList>
            <person name="Babu N.S."/>
            <person name="Beckwith C.J."/>
            <person name="Beseler K.G."/>
            <person name="Brison A."/>
            <person name="Carone J.V."/>
            <person name="Caskin T.P."/>
            <person name="Diamond M."/>
            <person name="Durham M.E."/>
            <person name="Foxe J.M."/>
            <person name="Go M."/>
            <person name="Henderson B.A."/>
            <person name="Jones I.B."/>
            <person name="McGettigan J.A."/>
            <person name="Micheletti S.J."/>
            <person name="Nasrallah M.E."/>
            <person name="Ortiz D."/>
            <person name="Piller C.R."/>
            <person name="Privatt S.R."/>
            <person name="Schneider S.L."/>
            <person name="Sharp S."/>
            <person name="Smith T.C."/>
            <person name="Stanton J.D."/>
            <person name="Ullery H.E."/>
            <person name="Wilson R.J."/>
            <person name="Serrano M.G."/>
            <person name="Buck G."/>
            <person name="Lee V."/>
            <person name="Wang Y."/>
            <person name="Carvalho R."/>
            <person name="Voegtly L."/>
            <person name="Shi R."/>
            <person name="Duckworth R."/>
            <person name="Johnson A."/>
            <person name="Loviza R."/>
            <person name="Walstead R."/>
            <person name="Shah Z."/>
            <person name="Kiflezghi M."/>
            <person name="Wade K."/>
            <person name="Ball S.L."/>
            <person name="Bradley K.W."/>
            <person name="Asai D.J."/>
            <person name="Bowman C.A."/>
            <person name="Russell D.A."/>
            <person name="Pope W.H."/>
            <person name="Jacobs-Sera D."/>
            <person name="Hendrix R.W."/>
            <person name="Hatfull G.F."/>
        </authorList>
    </citation>
    <scope>NUCLEOTIDE SEQUENCE [LARGE SCALE GENOMIC DNA]</scope>
    <source>
        <strain evidence="2">JCM 19170</strain>
    </source>
</reference>
<proteinExistence type="predicted"/>
<keyword evidence="2" id="KW-1185">Reference proteome</keyword>
<dbReference type="PANTHER" id="PTHR35531:SF1">
    <property type="entry name" value="INNER MEMBRANE PROTEIN YBCI-RELATED"/>
    <property type="match status" value="1"/>
</dbReference>
<dbReference type="Proteomes" id="UP000182108">
    <property type="component" value="Unassembled WGS sequence"/>
</dbReference>
<dbReference type="EMBL" id="CYHH01000025">
    <property type="protein sequence ID" value="CUB08169.1"/>
    <property type="molecule type" value="Genomic_DNA"/>
</dbReference>
<dbReference type="RefSeq" id="WP_055424401.1">
    <property type="nucleotide sequence ID" value="NZ_CYHH01000025.1"/>
</dbReference>
<gene>
    <name evidence="1" type="ORF">Ga0061068_12512</name>
</gene>
<protein>
    <submittedName>
        <fullName evidence="1">Membrane-bound metal-dependent hydrolase YbcI, DUF457 family</fullName>
    </submittedName>
</protein>
<accession>A0A0K6IYQ1</accession>
<dbReference type="AlphaFoldDB" id="A0A0K6IYQ1"/>
<organism evidence="1 2">
    <name type="scientific">Tepidiphilus thermophilus</name>
    <dbReference type="NCBI Taxonomy" id="876478"/>
    <lineage>
        <taxon>Bacteria</taxon>
        <taxon>Pseudomonadati</taxon>
        <taxon>Pseudomonadota</taxon>
        <taxon>Hydrogenophilia</taxon>
        <taxon>Hydrogenophilales</taxon>
        <taxon>Hydrogenophilaceae</taxon>
        <taxon>Tepidiphilus</taxon>
    </lineage>
</organism>
<dbReference type="PIRSF" id="PIRSF030780">
    <property type="entry name" value="Md_memb_hyd_prd"/>
    <property type="match status" value="1"/>
</dbReference>
<evidence type="ECO:0000313" key="1">
    <source>
        <dbReference type="EMBL" id="CUB08169.1"/>
    </source>
</evidence>
<dbReference type="InterPro" id="IPR007404">
    <property type="entry name" value="YdjM-like"/>
</dbReference>
<dbReference type="GO" id="GO:0016787">
    <property type="term" value="F:hydrolase activity"/>
    <property type="evidence" value="ECO:0007669"/>
    <property type="project" value="UniProtKB-KW"/>
</dbReference>
<sequence>MLATTHIAFGTASSLLTAAWLDASAPQTVLMVAGGVLGSMLPDIDHPKSAFGRRVRPVSTMLCAAFGHRGLTHSLIAVVGMSALARYSLRHLDWHPGYSVPFVVGLSAGYLSHLAGDWMSNSGVPLLWPSRRRFVAPLRIFTGDYRERLLALVVSGWIVVHCLPNCAAVLRL</sequence>
<dbReference type="PANTHER" id="PTHR35531">
    <property type="entry name" value="INNER MEMBRANE PROTEIN YBCI-RELATED"/>
    <property type="match status" value="1"/>
</dbReference>
<dbReference type="InterPro" id="IPR016956">
    <property type="entry name" value="YdjM"/>
</dbReference>
<name>A0A0K6IYQ1_9PROT</name>